<proteinExistence type="predicted"/>
<gene>
    <name evidence="1" type="ORF">CR513_25044</name>
</gene>
<dbReference type="EMBL" id="QJKJ01004786">
    <property type="protein sequence ID" value="RDX92770.1"/>
    <property type="molecule type" value="Genomic_DNA"/>
</dbReference>
<evidence type="ECO:0000313" key="2">
    <source>
        <dbReference type="Proteomes" id="UP000257109"/>
    </source>
</evidence>
<sequence length="99" mass="11713">MSNIFSMLPEIPMMKQEETSSWIAAAVTTWQKIGACSRTLITLSKSKFDWETILWWRQKRCLIPNLKENLLNFGQMMEKAYALHFKEDICTIYGNYNKR</sequence>
<dbReference type="OrthoDB" id="1434586at2759"/>
<protein>
    <submittedName>
        <fullName evidence="1">Uncharacterized protein</fullName>
    </submittedName>
</protein>
<accession>A0A371GQG9</accession>
<comment type="caution">
    <text evidence="1">The sequence shown here is derived from an EMBL/GenBank/DDBJ whole genome shotgun (WGS) entry which is preliminary data.</text>
</comment>
<keyword evidence="2" id="KW-1185">Reference proteome</keyword>
<name>A0A371GQG9_MUCPR</name>
<dbReference type="AlphaFoldDB" id="A0A371GQG9"/>
<feature type="non-terminal residue" evidence="1">
    <location>
        <position position="1"/>
    </location>
</feature>
<dbReference type="Proteomes" id="UP000257109">
    <property type="component" value="Unassembled WGS sequence"/>
</dbReference>
<evidence type="ECO:0000313" key="1">
    <source>
        <dbReference type="EMBL" id="RDX92770.1"/>
    </source>
</evidence>
<organism evidence="1 2">
    <name type="scientific">Mucuna pruriens</name>
    <name type="common">Velvet bean</name>
    <name type="synonym">Dolichos pruriens</name>
    <dbReference type="NCBI Taxonomy" id="157652"/>
    <lineage>
        <taxon>Eukaryota</taxon>
        <taxon>Viridiplantae</taxon>
        <taxon>Streptophyta</taxon>
        <taxon>Embryophyta</taxon>
        <taxon>Tracheophyta</taxon>
        <taxon>Spermatophyta</taxon>
        <taxon>Magnoliopsida</taxon>
        <taxon>eudicotyledons</taxon>
        <taxon>Gunneridae</taxon>
        <taxon>Pentapetalae</taxon>
        <taxon>rosids</taxon>
        <taxon>fabids</taxon>
        <taxon>Fabales</taxon>
        <taxon>Fabaceae</taxon>
        <taxon>Papilionoideae</taxon>
        <taxon>50 kb inversion clade</taxon>
        <taxon>NPAAA clade</taxon>
        <taxon>indigoferoid/millettioid clade</taxon>
        <taxon>Phaseoleae</taxon>
        <taxon>Mucuna</taxon>
    </lineage>
</organism>
<reference evidence="1" key="1">
    <citation type="submission" date="2018-05" db="EMBL/GenBank/DDBJ databases">
        <title>Draft genome of Mucuna pruriens seed.</title>
        <authorList>
            <person name="Nnadi N.E."/>
            <person name="Vos R."/>
            <person name="Hasami M.H."/>
            <person name="Devisetty U.K."/>
            <person name="Aguiy J.C."/>
        </authorList>
    </citation>
    <scope>NUCLEOTIDE SEQUENCE [LARGE SCALE GENOMIC DNA]</scope>
    <source>
        <strain evidence="1">JCA_2017</strain>
    </source>
</reference>